<dbReference type="InterPro" id="IPR020845">
    <property type="entry name" value="AMP-binding_CS"/>
</dbReference>
<dbReference type="PROSITE" id="PS00455">
    <property type="entry name" value="AMP_BINDING"/>
    <property type="match status" value="1"/>
</dbReference>
<keyword evidence="3" id="KW-0436">Ligase</keyword>
<evidence type="ECO:0000259" key="2">
    <source>
        <dbReference type="Pfam" id="PF13193"/>
    </source>
</evidence>
<dbReference type="Pfam" id="PF00501">
    <property type="entry name" value="AMP-binding"/>
    <property type="match status" value="1"/>
</dbReference>
<evidence type="ECO:0000313" key="3">
    <source>
        <dbReference type="EMBL" id="UZP74625.1"/>
    </source>
</evidence>
<protein>
    <submittedName>
        <fullName evidence="3">4-coumarate--CoA ligase</fullName>
    </submittedName>
</protein>
<dbReference type="SUPFAM" id="SSF56801">
    <property type="entry name" value="Acetyl-CoA synthetase-like"/>
    <property type="match status" value="1"/>
</dbReference>
<dbReference type="Proteomes" id="UP001317963">
    <property type="component" value="Chromosome"/>
</dbReference>
<proteinExistence type="predicted"/>
<feature type="domain" description="AMP-dependent synthetase/ligase" evidence="1">
    <location>
        <begin position="15"/>
        <end position="374"/>
    </location>
</feature>
<dbReference type="Pfam" id="PF13193">
    <property type="entry name" value="AMP-binding_C"/>
    <property type="match status" value="1"/>
</dbReference>
<dbReference type="PANTHER" id="PTHR24096">
    <property type="entry name" value="LONG-CHAIN-FATTY-ACID--COA LIGASE"/>
    <property type="match status" value="1"/>
</dbReference>
<dbReference type="EMBL" id="CP036501">
    <property type="protein sequence ID" value="UZP74625.1"/>
    <property type="molecule type" value="Genomic_DNA"/>
</dbReference>
<feature type="domain" description="AMP-binding enzyme C-terminal" evidence="2">
    <location>
        <begin position="430"/>
        <end position="504"/>
    </location>
</feature>
<dbReference type="Gene3D" id="3.40.50.12780">
    <property type="entry name" value="N-terminal domain of ligase-like"/>
    <property type="match status" value="1"/>
</dbReference>
<dbReference type="InterPro" id="IPR045851">
    <property type="entry name" value="AMP-bd_C_sf"/>
</dbReference>
<name>A0ABY6Q6J5_9GAMM</name>
<dbReference type="Gene3D" id="3.30.300.30">
    <property type="match status" value="1"/>
</dbReference>
<organism evidence="3 4">
    <name type="scientific">Candidatus Paraluminiphilus aquimaris</name>
    <dbReference type="NCBI Taxonomy" id="2518994"/>
    <lineage>
        <taxon>Bacteria</taxon>
        <taxon>Pseudomonadati</taxon>
        <taxon>Pseudomonadota</taxon>
        <taxon>Gammaproteobacteria</taxon>
        <taxon>Cellvibrionales</taxon>
        <taxon>Halieaceae</taxon>
        <taxon>Candidatus Paraluminiphilus</taxon>
    </lineage>
</organism>
<accession>A0ABY6Q6J5</accession>
<keyword evidence="4" id="KW-1185">Reference proteome</keyword>
<gene>
    <name evidence="3" type="ORF">E0F26_07685</name>
</gene>
<evidence type="ECO:0000259" key="1">
    <source>
        <dbReference type="Pfam" id="PF00501"/>
    </source>
</evidence>
<dbReference type="InterPro" id="IPR025110">
    <property type="entry name" value="AMP-bd_C"/>
</dbReference>
<dbReference type="GO" id="GO:0016874">
    <property type="term" value="F:ligase activity"/>
    <property type="evidence" value="ECO:0007669"/>
    <property type="project" value="UniProtKB-KW"/>
</dbReference>
<evidence type="ECO:0000313" key="4">
    <source>
        <dbReference type="Proteomes" id="UP001317963"/>
    </source>
</evidence>
<reference evidence="3 4" key="1">
    <citation type="submission" date="2019-02" db="EMBL/GenBank/DDBJ databases">
        <title>Halieaceae_genomes.</title>
        <authorList>
            <person name="Li S.-H."/>
        </authorList>
    </citation>
    <scope>NUCLEOTIDE SEQUENCE [LARGE SCALE GENOMIC DNA]</scope>
    <source>
        <strain evidence="3 4">JH123</strain>
    </source>
</reference>
<dbReference type="InterPro" id="IPR042099">
    <property type="entry name" value="ANL_N_sf"/>
</dbReference>
<dbReference type="InterPro" id="IPR000873">
    <property type="entry name" value="AMP-dep_synth/lig_dom"/>
</dbReference>
<sequence length="518" mass="57232">MRCERVTISLCERLEQRRESKPDALAYIIDGVERSNLNSIDHVFRIANGLIAAGIGKGDRVAVLSRNSVECAEVMTGILCAGASMVPVPNTATPEAQRNMLLDSEVKGLFVSDQYRDAALTNFLTLPSISKALRFALETPCEQFADYHLWAEAFSSESPDVHMELDEEYDILYSSGTTGIPKGIIHSHLARNLLISGTQSMAFDEAVVLTSTPLYSNTTITTWWPSVWMGATQVIMRKFNAERANALIAEYGVTHAMLVPVQYQRMWAAENHRPENWRSVQWLLSTSAPLSAEMKKKILRDTQAQLLEFYGLTEGGVATTLVARKAAELGKLASVGQVQAGGELRILGEGGELLGPNEAGEIVGRTGIMSDGYLNREEATKAMHWFDEDGRLFYRSGDVGYLDEDGWLFLSDRIKDMILSGGQNIYATDLEHALNAMSDVIESAVVAKPSEQWGETPWAFVVRRAGCDKTEDEIRLEANEALSPIQAIAGVTFMDELPRSDIGKILKRQLRDNFKVTA</sequence>